<dbReference type="SMART" id="SM00347">
    <property type="entry name" value="HTH_MARR"/>
    <property type="match status" value="1"/>
</dbReference>
<dbReference type="InterPro" id="IPR039422">
    <property type="entry name" value="MarR/SlyA-like"/>
</dbReference>
<dbReference type="InterPro" id="IPR000835">
    <property type="entry name" value="HTH_MarR-typ"/>
</dbReference>
<dbReference type="InterPro" id="IPR036390">
    <property type="entry name" value="WH_DNA-bd_sf"/>
</dbReference>
<sequence>METNEARWLDEREREIWIALASLLIRVPSALHAQLQRDSGVTFFEYQVLAGLSEAPDRTLRMSILAVLADGSLSRLSHVVKRMEKVGWVTRRPDPEDGRYTLATLTDAGWDKLVDAAPGHVAEVRRLVFDPLSKAQQRQLQEIGRRIGEAAVAAEPEP</sequence>
<reference evidence="2 3" key="1">
    <citation type="submission" date="2013-02" db="EMBL/GenBank/DDBJ databases">
        <title>Draft genome sequence of Amycolatopsis vancoresmycina strain DSM 44592T.</title>
        <authorList>
            <person name="Kumar S."/>
            <person name="Kaur N."/>
            <person name="Kaur C."/>
            <person name="Raghava G.P.S."/>
            <person name="Mayilraj S."/>
        </authorList>
    </citation>
    <scope>NUCLEOTIDE SEQUENCE [LARGE SCALE GENOMIC DNA]</scope>
    <source>
        <strain evidence="2 3">DSM 44592</strain>
    </source>
</reference>
<dbReference type="PANTHER" id="PTHR33164">
    <property type="entry name" value="TRANSCRIPTIONAL REGULATOR, MARR FAMILY"/>
    <property type="match status" value="1"/>
</dbReference>
<dbReference type="Gene3D" id="1.10.10.10">
    <property type="entry name" value="Winged helix-like DNA-binding domain superfamily/Winged helix DNA-binding domain"/>
    <property type="match status" value="1"/>
</dbReference>
<dbReference type="GO" id="GO:0003700">
    <property type="term" value="F:DNA-binding transcription factor activity"/>
    <property type="evidence" value="ECO:0007669"/>
    <property type="project" value="InterPro"/>
</dbReference>
<keyword evidence="3" id="KW-1185">Reference proteome</keyword>
<feature type="domain" description="HTH marR-type" evidence="1">
    <location>
        <begin position="17"/>
        <end position="149"/>
    </location>
</feature>
<dbReference type="RefSeq" id="WP_004558861.1">
    <property type="nucleotide sequence ID" value="NZ_AOUO01000517.1"/>
</dbReference>
<dbReference type="PROSITE" id="PS50995">
    <property type="entry name" value="HTH_MARR_2"/>
    <property type="match status" value="1"/>
</dbReference>
<dbReference type="OrthoDB" id="3254910at2"/>
<proteinExistence type="predicted"/>
<dbReference type="SUPFAM" id="SSF46785">
    <property type="entry name" value="Winged helix' DNA-binding domain"/>
    <property type="match status" value="1"/>
</dbReference>
<dbReference type="EMBL" id="AOUO01000517">
    <property type="protein sequence ID" value="EOD64359.1"/>
    <property type="molecule type" value="Genomic_DNA"/>
</dbReference>
<dbReference type="Proteomes" id="UP000014139">
    <property type="component" value="Unassembled WGS sequence"/>
</dbReference>
<dbReference type="AlphaFoldDB" id="R1I1M1"/>
<gene>
    <name evidence="2" type="ORF">H480_32288</name>
</gene>
<dbReference type="Pfam" id="PF12802">
    <property type="entry name" value="MarR_2"/>
    <property type="match status" value="1"/>
</dbReference>
<dbReference type="InterPro" id="IPR036388">
    <property type="entry name" value="WH-like_DNA-bd_sf"/>
</dbReference>
<dbReference type="eggNOG" id="COG1846">
    <property type="taxonomic scope" value="Bacteria"/>
</dbReference>
<dbReference type="PATRIC" id="fig|1292037.4.peg.6078"/>
<evidence type="ECO:0000313" key="2">
    <source>
        <dbReference type="EMBL" id="EOD64359.1"/>
    </source>
</evidence>
<protein>
    <submittedName>
        <fullName evidence="2">MarR family transcriptional regulator</fullName>
    </submittedName>
</protein>
<accession>R1I1M1</accession>
<comment type="caution">
    <text evidence="2">The sequence shown here is derived from an EMBL/GenBank/DDBJ whole genome shotgun (WGS) entry which is preliminary data.</text>
</comment>
<name>R1I1M1_9PSEU</name>
<dbReference type="PANTHER" id="PTHR33164:SF99">
    <property type="entry name" value="MARR FAMILY REGULATORY PROTEIN"/>
    <property type="match status" value="1"/>
</dbReference>
<evidence type="ECO:0000259" key="1">
    <source>
        <dbReference type="PROSITE" id="PS50995"/>
    </source>
</evidence>
<organism evidence="2 3">
    <name type="scientific">Amycolatopsis vancoresmycina DSM 44592</name>
    <dbReference type="NCBI Taxonomy" id="1292037"/>
    <lineage>
        <taxon>Bacteria</taxon>
        <taxon>Bacillati</taxon>
        <taxon>Actinomycetota</taxon>
        <taxon>Actinomycetes</taxon>
        <taxon>Pseudonocardiales</taxon>
        <taxon>Pseudonocardiaceae</taxon>
        <taxon>Amycolatopsis</taxon>
    </lineage>
</organism>
<dbReference type="GO" id="GO:0006950">
    <property type="term" value="P:response to stress"/>
    <property type="evidence" value="ECO:0007669"/>
    <property type="project" value="TreeGrafter"/>
</dbReference>
<evidence type="ECO:0000313" key="3">
    <source>
        <dbReference type="Proteomes" id="UP000014139"/>
    </source>
</evidence>